<evidence type="ECO:0000256" key="1">
    <source>
        <dbReference type="SAM" id="MobiDB-lite"/>
    </source>
</evidence>
<name>A0AAJ0H6P3_9PEZI</name>
<dbReference type="CDD" id="cd09917">
    <property type="entry name" value="F-box_SF"/>
    <property type="match status" value="1"/>
</dbReference>
<sequence>MRDITELPHDLFLLVTSYLSPQTCVLCRSVSHRWLAAFTDGTISLLLLRWNFPRCREMRVVVAAASLSNSSFLSPAQLAEIPASLRLEAQNIAKGQQLPESWATVFAKVARRYHHLRQAQPRVVEKLELAGHGQEKPSDFSFYGVAPWNRFLRLDEKTANFHYPDPAWWYSQEDGVLVYPAEDLRGDGDAHSNLKPCDGNVYRVLDLADNVRVPVPFDVRQKHIRRVRLTQGVLVFEWAEALPYHQLNDREVVHRHFVTAFDVIRVSSTDPNQAPVLAADGSPGWTWSVKFRSEWKLHFLGLPLNRSDRFFSAHTATHYAVYFWQPNRSLYQDDPIEQLAVWDISSSSPYRPSEDPTGDQRPAPIRAQTTPTGLWSGGSGKPSAQASKSADSLVTEIKIIKDASLATATAGPQVIRRMAWRELDFYGLRQRATPRLRNLTLDDQNLYVVEEEHRWSDGQHSSLSPPRVHLVRCTGIPIVPTPASKQEAFTNDHQSLSSIINGPVFGPIWVDACGADGDINMSFCRRLASNTADTVTSHWTNTWPPLPLGSLNIGGSEYLEAQIRGSRPASAVATWPWALTRDCLHAPCWRHEDFPYLTVTEMIDAAAGVRVTARHCFMLETLSVHVRPGMISVKEGRLPGADAGAAGAVASGGKGAEKKKKKNAVTRSNEVQFLDDMWSELMAKGHLAGDERWIIGEDDDGRVTVVRF</sequence>
<comment type="caution">
    <text evidence="3">The sequence shown here is derived from an EMBL/GenBank/DDBJ whole genome shotgun (WGS) entry which is preliminary data.</text>
</comment>
<evidence type="ECO:0000259" key="2">
    <source>
        <dbReference type="Pfam" id="PF12937"/>
    </source>
</evidence>
<dbReference type="InterPro" id="IPR001810">
    <property type="entry name" value="F-box_dom"/>
</dbReference>
<feature type="region of interest" description="Disordered" evidence="1">
    <location>
        <begin position="645"/>
        <end position="665"/>
    </location>
</feature>
<reference evidence="3" key="1">
    <citation type="journal article" date="2023" name="Mol. Phylogenet. Evol.">
        <title>Genome-scale phylogeny and comparative genomics of the fungal order Sordariales.</title>
        <authorList>
            <person name="Hensen N."/>
            <person name="Bonometti L."/>
            <person name="Westerberg I."/>
            <person name="Brannstrom I.O."/>
            <person name="Guillou S."/>
            <person name="Cros-Aarteil S."/>
            <person name="Calhoun S."/>
            <person name="Haridas S."/>
            <person name="Kuo A."/>
            <person name="Mondo S."/>
            <person name="Pangilinan J."/>
            <person name="Riley R."/>
            <person name="LaButti K."/>
            <person name="Andreopoulos B."/>
            <person name="Lipzen A."/>
            <person name="Chen C."/>
            <person name="Yan M."/>
            <person name="Daum C."/>
            <person name="Ng V."/>
            <person name="Clum A."/>
            <person name="Steindorff A."/>
            <person name="Ohm R.A."/>
            <person name="Martin F."/>
            <person name="Silar P."/>
            <person name="Natvig D.O."/>
            <person name="Lalanne C."/>
            <person name="Gautier V."/>
            <person name="Ament-Velasquez S.L."/>
            <person name="Kruys A."/>
            <person name="Hutchinson M.I."/>
            <person name="Powell A.J."/>
            <person name="Barry K."/>
            <person name="Miller A.N."/>
            <person name="Grigoriev I.V."/>
            <person name="Debuchy R."/>
            <person name="Gladieux P."/>
            <person name="Hiltunen Thoren M."/>
            <person name="Johannesson H."/>
        </authorList>
    </citation>
    <scope>NUCLEOTIDE SEQUENCE</scope>
    <source>
        <strain evidence="3">CBS 955.72</strain>
    </source>
</reference>
<dbReference type="InterPro" id="IPR036047">
    <property type="entry name" value="F-box-like_dom_sf"/>
</dbReference>
<feature type="domain" description="F-box" evidence="2">
    <location>
        <begin position="5"/>
        <end position="40"/>
    </location>
</feature>
<feature type="region of interest" description="Disordered" evidence="1">
    <location>
        <begin position="347"/>
        <end position="388"/>
    </location>
</feature>
<organism evidence="3 4">
    <name type="scientific">Lasiosphaeria hispida</name>
    <dbReference type="NCBI Taxonomy" id="260671"/>
    <lineage>
        <taxon>Eukaryota</taxon>
        <taxon>Fungi</taxon>
        <taxon>Dikarya</taxon>
        <taxon>Ascomycota</taxon>
        <taxon>Pezizomycotina</taxon>
        <taxon>Sordariomycetes</taxon>
        <taxon>Sordariomycetidae</taxon>
        <taxon>Sordariales</taxon>
        <taxon>Lasiosphaeriaceae</taxon>
        <taxon>Lasiosphaeria</taxon>
    </lineage>
</organism>
<keyword evidence="4" id="KW-1185">Reference proteome</keyword>
<evidence type="ECO:0000313" key="3">
    <source>
        <dbReference type="EMBL" id="KAK3341608.1"/>
    </source>
</evidence>
<dbReference type="Pfam" id="PF12937">
    <property type="entry name" value="F-box-like"/>
    <property type="match status" value="1"/>
</dbReference>
<dbReference type="AlphaFoldDB" id="A0AAJ0H6P3"/>
<dbReference type="SUPFAM" id="SSF81383">
    <property type="entry name" value="F-box domain"/>
    <property type="match status" value="1"/>
</dbReference>
<proteinExistence type="predicted"/>
<dbReference type="EMBL" id="JAUIQD010000008">
    <property type="protein sequence ID" value="KAK3341608.1"/>
    <property type="molecule type" value="Genomic_DNA"/>
</dbReference>
<gene>
    <name evidence="3" type="ORF">B0T25DRAFT_347264</name>
</gene>
<reference evidence="3" key="2">
    <citation type="submission" date="2023-06" db="EMBL/GenBank/DDBJ databases">
        <authorList>
            <consortium name="Lawrence Berkeley National Laboratory"/>
            <person name="Haridas S."/>
            <person name="Hensen N."/>
            <person name="Bonometti L."/>
            <person name="Westerberg I."/>
            <person name="Brannstrom I.O."/>
            <person name="Guillou S."/>
            <person name="Cros-Aarteil S."/>
            <person name="Calhoun S."/>
            <person name="Kuo A."/>
            <person name="Mondo S."/>
            <person name="Pangilinan J."/>
            <person name="Riley R."/>
            <person name="Labutti K."/>
            <person name="Andreopoulos B."/>
            <person name="Lipzen A."/>
            <person name="Chen C."/>
            <person name="Yanf M."/>
            <person name="Daum C."/>
            <person name="Ng V."/>
            <person name="Clum A."/>
            <person name="Steindorff A."/>
            <person name="Ohm R."/>
            <person name="Martin F."/>
            <person name="Silar P."/>
            <person name="Natvig D."/>
            <person name="Lalanne C."/>
            <person name="Gautier V."/>
            <person name="Ament-Velasquez S.L."/>
            <person name="Kruys A."/>
            <person name="Hutchinson M.I."/>
            <person name="Powell A.J."/>
            <person name="Barry K."/>
            <person name="Miller A.N."/>
            <person name="Grigoriev I.V."/>
            <person name="Debuchy R."/>
            <person name="Gladieux P."/>
            <person name="Thoren M.H."/>
            <person name="Johannesson H."/>
        </authorList>
    </citation>
    <scope>NUCLEOTIDE SEQUENCE</scope>
    <source>
        <strain evidence="3">CBS 955.72</strain>
    </source>
</reference>
<evidence type="ECO:0000313" key="4">
    <source>
        <dbReference type="Proteomes" id="UP001275084"/>
    </source>
</evidence>
<dbReference type="Proteomes" id="UP001275084">
    <property type="component" value="Unassembled WGS sequence"/>
</dbReference>
<protein>
    <recommendedName>
        <fullName evidence="2">F-box domain-containing protein</fullName>
    </recommendedName>
</protein>
<accession>A0AAJ0H6P3</accession>